<dbReference type="InterPro" id="IPR058163">
    <property type="entry name" value="LysR-type_TF_proteobact-type"/>
</dbReference>
<dbReference type="Proteomes" id="UP001596230">
    <property type="component" value="Unassembled WGS sequence"/>
</dbReference>
<evidence type="ECO:0000256" key="1">
    <source>
        <dbReference type="ARBA" id="ARBA00009437"/>
    </source>
</evidence>
<gene>
    <name evidence="6" type="ORF">ACFP9W_14800</name>
</gene>
<dbReference type="InterPro" id="IPR005119">
    <property type="entry name" value="LysR_subst-bd"/>
</dbReference>
<protein>
    <submittedName>
        <fullName evidence="6">LysR family transcriptional regulator</fullName>
    </submittedName>
</protein>
<evidence type="ECO:0000313" key="7">
    <source>
        <dbReference type="Proteomes" id="UP001596230"/>
    </source>
</evidence>
<dbReference type="Gene3D" id="1.10.10.10">
    <property type="entry name" value="Winged helix-like DNA-binding domain superfamily/Winged helix DNA-binding domain"/>
    <property type="match status" value="1"/>
</dbReference>
<dbReference type="SUPFAM" id="SSF53850">
    <property type="entry name" value="Periplasmic binding protein-like II"/>
    <property type="match status" value="1"/>
</dbReference>
<reference evidence="7" key="1">
    <citation type="journal article" date="2019" name="Int. J. Syst. Evol. Microbiol.">
        <title>The Global Catalogue of Microorganisms (GCM) 10K type strain sequencing project: providing services to taxonomists for standard genome sequencing and annotation.</title>
        <authorList>
            <consortium name="The Broad Institute Genomics Platform"/>
            <consortium name="The Broad Institute Genome Sequencing Center for Infectious Disease"/>
            <person name="Wu L."/>
            <person name="Ma J."/>
        </authorList>
    </citation>
    <scope>NUCLEOTIDE SEQUENCE [LARGE SCALE GENOMIC DNA]</scope>
    <source>
        <strain evidence="7">CGMCC 1.18518</strain>
    </source>
</reference>
<sequence length="302" mass="33472">MPDKLTGMQVFVDVVKTGSFVAAAGVRGLSPQMVARHITALEQQLGVTLLSRTTRKQSLTAAGADYFRRCEIILGAVEDAERQVKFDVTQPAGTLRINSPVTFGRYSLIPFIADFMRRYPQIRIELTLSDTVISPLDNGMDAVIRIGEPDPLLRLVAKPLTPYRLILAAAPSYLDHYGAPLSPAQLPQHRCLGFSPWLAGEIQEWTLTDGRQTWHTDVSPPLVINDWGALAEAATEGQGILAGHRQALAGYFRRQQLRPVLPGYHFPDQKMHLLYPARRGTEARLRLLVTELSQWFPPADGA</sequence>
<evidence type="ECO:0000256" key="2">
    <source>
        <dbReference type="ARBA" id="ARBA00023015"/>
    </source>
</evidence>
<dbReference type="InterPro" id="IPR036388">
    <property type="entry name" value="WH-like_DNA-bd_sf"/>
</dbReference>
<dbReference type="PROSITE" id="PS50931">
    <property type="entry name" value="HTH_LYSR"/>
    <property type="match status" value="1"/>
</dbReference>
<dbReference type="SUPFAM" id="SSF46785">
    <property type="entry name" value="Winged helix' DNA-binding domain"/>
    <property type="match status" value="1"/>
</dbReference>
<dbReference type="Pfam" id="PF00126">
    <property type="entry name" value="HTH_1"/>
    <property type="match status" value="1"/>
</dbReference>
<keyword evidence="4" id="KW-0804">Transcription</keyword>
<dbReference type="InterPro" id="IPR000847">
    <property type="entry name" value="LysR_HTH_N"/>
</dbReference>
<dbReference type="PANTHER" id="PTHR30537">
    <property type="entry name" value="HTH-TYPE TRANSCRIPTIONAL REGULATOR"/>
    <property type="match status" value="1"/>
</dbReference>
<comment type="caution">
    <text evidence="6">The sequence shown here is derived from an EMBL/GenBank/DDBJ whole genome shotgun (WGS) entry which is preliminary data.</text>
</comment>
<organism evidence="6 7">
    <name type="scientific">Tatumella terrea</name>
    <dbReference type="NCBI Taxonomy" id="419007"/>
    <lineage>
        <taxon>Bacteria</taxon>
        <taxon>Pseudomonadati</taxon>
        <taxon>Pseudomonadota</taxon>
        <taxon>Gammaproteobacteria</taxon>
        <taxon>Enterobacterales</taxon>
        <taxon>Erwiniaceae</taxon>
        <taxon>Tatumella</taxon>
    </lineage>
</organism>
<accession>A0ABW1W3D2</accession>
<evidence type="ECO:0000259" key="5">
    <source>
        <dbReference type="PROSITE" id="PS50931"/>
    </source>
</evidence>
<feature type="domain" description="HTH lysR-type" evidence="5">
    <location>
        <begin position="3"/>
        <end position="60"/>
    </location>
</feature>
<dbReference type="Pfam" id="PF03466">
    <property type="entry name" value="LysR_substrate"/>
    <property type="match status" value="1"/>
</dbReference>
<dbReference type="RefSeq" id="WP_385953458.1">
    <property type="nucleotide sequence ID" value="NZ_JBHSUB010000018.1"/>
</dbReference>
<dbReference type="Gene3D" id="3.40.190.290">
    <property type="match status" value="1"/>
</dbReference>
<comment type="similarity">
    <text evidence="1">Belongs to the LysR transcriptional regulatory family.</text>
</comment>
<proteinExistence type="inferred from homology"/>
<keyword evidence="3" id="KW-0238">DNA-binding</keyword>
<evidence type="ECO:0000256" key="3">
    <source>
        <dbReference type="ARBA" id="ARBA00023125"/>
    </source>
</evidence>
<evidence type="ECO:0000313" key="6">
    <source>
        <dbReference type="EMBL" id="MFC6379321.1"/>
    </source>
</evidence>
<dbReference type="EMBL" id="JBHSUB010000018">
    <property type="protein sequence ID" value="MFC6379321.1"/>
    <property type="molecule type" value="Genomic_DNA"/>
</dbReference>
<keyword evidence="7" id="KW-1185">Reference proteome</keyword>
<keyword evidence="2" id="KW-0805">Transcription regulation</keyword>
<evidence type="ECO:0000256" key="4">
    <source>
        <dbReference type="ARBA" id="ARBA00023163"/>
    </source>
</evidence>
<dbReference type="PANTHER" id="PTHR30537:SF5">
    <property type="entry name" value="HTH-TYPE TRANSCRIPTIONAL ACTIVATOR TTDR-RELATED"/>
    <property type="match status" value="1"/>
</dbReference>
<name>A0ABW1W3D2_9GAMM</name>
<dbReference type="InterPro" id="IPR036390">
    <property type="entry name" value="WH_DNA-bd_sf"/>
</dbReference>